<reference evidence="2" key="1">
    <citation type="submission" date="2005-09" db="EMBL/GenBank/DDBJ databases">
        <authorList>
            <person name="Mural R.J."/>
            <person name="Li P.W."/>
            <person name="Adams M.D."/>
            <person name="Amanatides P.G."/>
            <person name="Baden-Tillson H."/>
            <person name="Barnstead M."/>
            <person name="Chin S.H."/>
            <person name="Dew I."/>
            <person name="Evans C.A."/>
            <person name="Ferriera S."/>
            <person name="Flanigan M."/>
            <person name="Fosler C."/>
            <person name="Glodek A."/>
            <person name="Gu Z."/>
            <person name="Holt R.A."/>
            <person name="Jennings D."/>
            <person name="Kraft C.L."/>
            <person name="Lu F."/>
            <person name="Nguyen T."/>
            <person name="Nusskern D.R."/>
            <person name="Pfannkoch C.M."/>
            <person name="Sitter C."/>
            <person name="Sutton G.G."/>
            <person name="Venter J.C."/>
            <person name="Wang Z."/>
            <person name="Woodage T."/>
            <person name="Zheng X.H."/>
            <person name="Zhong F."/>
        </authorList>
    </citation>
    <scope>NUCLEOTIDE SEQUENCE [LARGE SCALE GENOMIC DNA]</scope>
    <source>
        <strain>BN</strain>
        <strain evidence="2">Sprague-Dawley</strain>
    </source>
</reference>
<protein>
    <submittedName>
        <fullName evidence="1">RCG57806</fullName>
    </submittedName>
</protein>
<sequence>MQADSGEAIATYAGHVVFTKEDFAEIKSSLLADQVHLGLRLLPLMTSLCQPRTLDWSPRRPPSSRL</sequence>
<proteinExistence type="predicted"/>
<dbReference type="EMBL" id="CH473986">
    <property type="protein sequence ID" value="EDL94413.1"/>
    <property type="molecule type" value="Genomic_DNA"/>
</dbReference>
<organism evidence="1 2">
    <name type="scientific">Rattus norvegicus</name>
    <name type="common">Rat</name>
    <dbReference type="NCBI Taxonomy" id="10116"/>
    <lineage>
        <taxon>Eukaryota</taxon>
        <taxon>Metazoa</taxon>
        <taxon>Chordata</taxon>
        <taxon>Craniata</taxon>
        <taxon>Vertebrata</taxon>
        <taxon>Euteleostomi</taxon>
        <taxon>Mammalia</taxon>
        <taxon>Eutheria</taxon>
        <taxon>Euarchontoglires</taxon>
        <taxon>Glires</taxon>
        <taxon>Rodentia</taxon>
        <taxon>Myomorpha</taxon>
        <taxon>Muroidea</taxon>
        <taxon>Muridae</taxon>
        <taxon>Murinae</taxon>
        <taxon>Rattus</taxon>
    </lineage>
</organism>
<name>A6JHT9_RAT</name>
<gene>
    <name evidence="1" type="ORF">rCG_57806</name>
</gene>
<evidence type="ECO:0000313" key="1">
    <source>
        <dbReference type="EMBL" id="EDL94413.1"/>
    </source>
</evidence>
<evidence type="ECO:0000313" key="2">
    <source>
        <dbReference type="Proteomes" id="UP000234681"/>
    </source>
</evidence>
<dbReference type="AlphaFoldDB" id="A6JHT9"/>
<dbReference type="Proteomes" id="UP000234681">
    <property type="component" value="Chromosome 1"/>
</dbReference>
<accession>A6JHT9</accession>